<keyword evidence="7" id="KW-1185">Reference proteome</keyword>
<dbReference type="InterPro" id="IPR016181">
    <property type="entry name" value="Acyl_CoA_acyltransferase"/>
</dbReference>
<dbReference type="OrthoDB" id="7845888at2"/>
<dbReference type="RefSeq" id="WP_087481495.1">
    <property type="nucleotide sequence ID" value="NZ_AP024883.1"/>
</dbReference>
<evidence type="ECO:0000313" key="6">
    <source>
        <dbReference type="Proteomes" id="UP000196125"/>
    </source>
</evidence>
<feature type="domain" description="N-acetyltransferase" evidence="3">
    <location>
        <begin position="1"/>
        <end position="131"/>
    </location>
</feature>
<dbReference type="EMBL" id="JAWRCO010000001">
    <property type="protein sequence ID" value="MDW6002115.1"/>
    <property type="molecule type" value="Genomic_DNA"/>
</dbReference>
<keyword evidence="1" id="KW-0808">Transferase</keyword>
<dbReference type="Proteomes" id="UP000196125">
    <property type="component" value="Unassembled WGS sequence"/>
</dbReference>
<accession>A0A1Y6IUV5</accession>
<dbReference type="Proteomes" id="UP001283366">
    <property type="component" value="Unassembled WGS sequence"/>
</dbReference>
<evidence type="ECO:0000259" key="3">
    <source>
        <dbReference type="PROSITE" id="PS51186"/>
    </source>
</evidence>
<dbReference type="CDD" id="cd04301">
    <property type="entry name" value="NAT_SF"/>
    <property type="match status" value="1"/>
</dbReference>
<dbReference type="GO" id="GO:0016747">
    <property type="term" value="F:acyltransferase activity, transferring groups other than amino-acyl groups"/>
    <property type="evidence" value="ECO:0007669"/>
    <property type="project" value="InterPro"/>
</dbReference>
<reference evidence="4 7" key="2">
    <citation type="submission" date="2023-11" db="EMBL/GenBank/DDBJ databases">
        <title>Plant-associative lifestyle of Vibrio porteresiae and its evolutionary dynamics.</title>
        <authorList>
            <person name="Rameshkumar N."/>
            <person name="Kirti K."/>
        </authorList>
    </citation>
    <scope>NUCLEOTIDE SEQUENCE [LARGE SCALE GENOMIC DNA]</scope>
    <source>
        <strain evidence="4 7">MSSRF38</strain>
    </source>
</reference>
<dbReference type="PROSITE" id="PS51186">
    <property type="entry name" value="GNAT"/>
    <property type="match status" value="1"/>
</dbReference>
<name>A0A1Y6IUV5_9VIBR</name>
<evidence type="ECO:0000256" key="1">
    <source>
        <dbReference type="ARBA" id="ARBA00022679"/>
    </source>
</evidence>
<proteinExistence type="predicted"/>
<organism evidence="5 6">
    <name type="scientific">Vibrio mangrovi</name>
    <dbReference type="NCBI Taxonomy" id="474394"/>
    <lineage>
        <taxon>Bacteria</taxon>
        <taxon>Pseudomonadati</taxon>
        <taxon>Pseudomonadota</taxon>
        <taxon>Gammaproteobacteria</taxon>
        <taxon>Vibrionales</taxon>
        <taxon>Vibrionaceae</taxon>
        <taxon>Vibrio</taxon>
    </lineage>
</organism>
<protein>
    <submittedName>
        <fullName evidence="4">GNAT family N-acetyltransferase</fullName>
    </submittedName>
</protein>
<sequence length="146" mass="17419">MNHLSCEILDPLKLPLVQRFYKQHYPIAKAKRDEQICIAKLTNQLCAVVRFRHIGSTYRLLTGMAVSRELREQGIGHQLLSYCEENVLDQQVFCFAYRHLESFYHQHHFVTQSVHELPAEIKQLYLRYSHQGREILPMRYFPLFQD</sequence>
<dbReference type="InterPro" id="IPR000182">
    <property type="entry name" value="GNAT_dom"/>
</dbReference>
<evidence type="ECO:0000313" key="7">
    <source>
        <dbReference type="Proteomes" id="UP001283366"/>
    </source>
</evidence>
<gene>
    <name evidence="4" type="ORF">SBX37_04420</name>
    <name evidence="5" type="ORF">VIM7927_02753</name>
</gene>
<dbReference type="Pfam" id="PF13508">
    <property type="entry name" value="Acetyltransf_7"/>
    <property type="match status" value="1"/>
</dbReference>
<reference evidence="5 6" key="1">
    <citation type="submission" date="2017-05" db="EMBL/GenBank/DDBJ databases">
        <authorList>
            <person name="Song R."/>
            <person name="Chenine A.L."/>
            <person name="Ruprecht R.M."/>
        </authorList>
    </citation>
    <scope>NUCLEOTIDE SEQUENCE [LARGE SCALE GENOMIC DNA]</scope>
    <source>
        <strain evidence="5 6">CECT 7927</strain>
    </source>
</reference>
<evidence type="ECO:0000313" key="4">
    <source>
        <dbReference type="EMBL" id="MDW6002115.1"/>
    </source>
</evidence>
<evidence type="ECO:0000256" key="2">
    <source>
        <dbReference type="ARBA" id="ARBA00023315"/>
    </source>
</evidence>
<dbReference type="PANTHER" id="PTHR43800">
    <property type="entry name" value="PEPTIDYL-LYSINE N-ACETYLTRANSFERASE YJAB"/>
    <property type="match status" value="1"/>
</dbReference>
<keyword evidence="2" id="KW-0012">Acyltransferase</keyword>
<dbReference type="EMBL" id="FXXI01000005">
    <property type="protein sequence ID" value="SMS01457.1"/>
    <property type="molecule type" value="Genomic_DNA"/>
</dbReference>
<evidence type="ECO:0000313" key="5">
    <source>
        <dbReference type="EMBL" id="SMS01457.1"/>
    </source>
</evidence>
<dbReference type="Gene3D" id="3.40.630.30">
    <property type="match status" value="1"/>
</dbReference>
<dbReference type="AlphaFoldDB" id="A0A1Y6IUV5"/>
<dbReference type="PANTHER" id="PTHR43800:SF1">
    <property type="entry name" value="PEPTIDYL-LYSINE N-ACETYLTRANSFERASE YJAB"/>
    <property type="match status" value="1"/>
</dbReference>
<dbReference type="SUPFAM" id="SSF55729">
    <property type="entry name" value="Acyl-CoA N-acyltransferases (Nat)"/>
    <property type="match status" value="1"/>
</dbReference>